<feature type="active site" evidence="6">
    <location>
        <position position="306"/>
    </location>
</feature>
<evidence type="ECO:0000256" key="4">
    <source>
        <dbReference type="ARBA" id="ARBA00023027"/>
    </source>
</evidence>
<reference evidence="10" key="1">
    <citation type="submission" date="2013-11" db="EMBL/GenBank/DDBJ databases">
        <title>Genome sequence of the fusiform rust pathogen reveals effectors for host alternation and coevolution with pine.</title>
        <authorList>
            <consortium name="DOE Joint Genome Institute"/>
            <person name="Smith K."/>
            <person name="Pendleton A."/>
            <person name="Kubisiak T."/>
            <person name="Anderson C."/>
            <person name="Salamov A."/>
            <person name="Aerts A."/>
            <person name="Riley R."/>
            <person name="Clum A."/>
            <person name="Lindquist E."/>
            <person name="Ence D."/>
            <person name="Campbell M."/>
            <person name="Kronenberg Z."/>
            <person name="Feau N."/>
            <person name="Dhillon B."/>
            <person name="Hamelin R."/>
            <person name="Burleigh J."/>
            <person name="Smith J."/>
            <person name="Yandell M."/>
            <person name="Nelson C."/>
            <person name="Grigoriev I."/>
            <person name="Davis J."/>
        </authorList>
    </citation>
    <scope>NUCLEOTIDE SEQUENCE</scope>
    <source>
        <strain evidence="10">G11</strain>
    </source>
</reference>
<evidence type="ECO:0000256" key="2">
    <source>
        <dbReference type="ARBA" id="ARBA00011881"/>
    </source>
</evidence>
<keyword evidence="3 7" id="KW-0560">Oxidoreductase</keyword>
<dbReference type="Pfam" id="PF00171">
    <property type="entry name" value="Aldedh"/>
    <property type="match status" value="1"/>
</dbReference>
<protein>
    <recommendedName>
        <fullName evidence="5">aldehyde dehydrogenase (NAD(+))</fullName>
        <ecNumber evidence="5">1.2.1.3</ecNumber>
    </recommendedName>
</protein>
<dbReference type="EC" id="1.2.1.3" evidence="5"/>
<dbReference type="InterPro" id="IPR016161">
    <property type="entry name" value="Ald_DH/histidinol_DH"/>
</dbReference>
<keyword evidence="4" id="KW-0520">NAD</keyword>
<proteinExistence type="inferred from homology"/>
<dbReference type="Gene3D" id="3.40.309.10">
    <property type="entry name" value="Aldehyde Dehydrogenase, Chain A, domain 2"/>
    <property type="match status" value="1"/>
</dbReference>
<dbReference type="AlphaFoldDB" id="A0A9P6NRM5"/>
<dbReference type="PANTHER" id="PTHR43521:SF1">
    <property type="entry name" value="ALPHA-AMINOADIPIC SEMIALDEHYDE DEHYDROGENASE"/>
    <property type="match status" value="1"/>
</dbReference>
<comment type="caution">
    <text evidence="10">The sequence shown here is derived from an EMBL/GenBank/DDBJ whole genome shotgun (WGS) entry which is preliminary data.</text>
</comment>
<dbReference type="InterPro" id="IPR029510">
    <property type="entry name" value="Ald_DH_CS_GLU"/>
</dbReference>
<gene>
    <name evidence="10" type="ORF">CROQUDRAFT_668285</name>
</gene>
<comment type="similarity">
    <text evidence="1 7">Belongs to the aldehyde dehydrogenase family.</text>
</comment>
<dbReference type="InterPro" id="IPR016162">
    <property type="entry name" value="Ald_DH_N"/>
</dbReference>
<accession>A0A9P6NRM5</accession>
<evidence type="ECO:0000256" key="8">
    <source>
        <dbReference type="SAM" id="MobiDB-lite"/>
    </source>
</evidence>
<dbReference type="Proteomes" id="UP000886653">
    <property type="component" value="Unassembled WGS sequence"/>
</dbReference>
<evidence type="ECO:0000256" key="1">
    <source>
        <dbReference type="ARBA" id="ARBA00009986"/>
    </source>
</evidence>
<dbReference type="PANTHER" id="PTHR43521">
    <property type="entry name" value="ALPHA-AMINOADIPIC SEMIALDEHYDE DEHYDROGENASE"/>
    <property type="match status" value="1"/>
</dbReference>
<dbReference type="InterPro" id="IPR016163">
    <property type="entry name" value="Ald_DH_C"/>
</dbReference>
<evidence type="ECO:0000313" key="10">
    <source>
        <dbReference type="EMBL" id="KAG0150958.1"/>
    </source>
</evidence>
<evidence type="ECO:0000256" key="6">
    <source>
        <dbReference type="PROSITE-ProRule" id="PRU10007"/>
    </source>
</evidence>
<dbReference type="Gene3D" id="3.40.605.10">
    <property type="entry name" value="Aldehyde Dehydrogenase, Chain A, domain 1"/>
    <property type="match status" value="1"/>
</dbReference>
<dbReference type="InterPro" id="IPR015590">
    <property type="entry name" value="Aldehyde_DH_dom"/>
</dbReference>
<feature type="region of interest" description="Disordered" evidence="8">
    <location>
        <begin position="78"/>
        <end position="97"/>
    </location>
</feature>
<dbReference type="OrthoDB" id="310895at2759"/>
<keyword evidence="11" id="KW-1185">Reference proteome</keyword>
<organism evidence="10 11">
    <name type="scientific">Cronartium quercuum f. sp. fusiforme G11</name>
    <dbReference type="NCBI Taxonomy" id="708437"/>
    <lineage>
        <taxon>Eukaryota</taxon>
        <taxon>Fungi</taxon>
        <taxon>Dikarya</taxon>
        <taxon>Basidiomycota</taxon>
        <taxon>Pucciniomycotina</taxon>
        <taxon>Pucciniomycetes</taxon>
        <taxon>Pucciniales</taxon>
        <taxon>Coleosporiaceae</taxon>
        <taxon>Cronartium</taxon>
    </lineage>
</organism>
<dbReference type="InterPro" id="IPR044638">
    <property type="entry name" value="ALDH7A1-like"/>
</dbReference>
<evidence type="ECO:0000313" key="11">
    <source>
        <dbReference type="Proteomes" id="UP000886653"/>
    </source>
</evidence>
<dbReference type="GO" id="GO:0004029">
    <property type="term" value="F:aldehyde dehydrogenase (NAD+) activity"/>
    <property type="evidence" value="ECO:0007669"/>
    <property type="project" value="UniProtKB-EC"/>
</dbReference>
<name>A0A9P6NRM5_9BASI</name>
<dbReference type="PROSITE" id="PS00687">
    <property type="entry name" value="ALDEHYDE_DEHYDR_GLU"/>
    <property type="match status" value="1"/>
</dbReference>
<evidence type="ECO:0000256" key="5">
    <source>
        <dbReference type="ARBA" id="ARBA00024226"/>
    </source>
</evidence>
<evidence type="ECO:0000256" key="3">
    <source>
        <dbReference type="ARBA" id="ARBA00023002"/>
    </source>
</evidence>
<evidence type="ECO:0000256" key="7">
    <source>
        <dbReference type="RuleBase" id="RU003345"/>
    </source>
</evidence>
<feature type="domain" description="Aldehyde dehydrogenase" evidence="9">
    <location>
        <begin position="75"/>
        <end position="538"/>
    </location>
</feature>
<evidence type="ECO:0000259" key="9">
    <source>
        <dbReference type="Pfam" id="PF00171"/>
    </source>
</evidence>
<dbReference type="SUPFAM" id="SSF53720">
    <property type="entry name" value="ALDH-like"/>
    <property type="match status" value="1"/>
</dbReference>
<dbReference type="EMBL" id="MU167216">
    <property type="protein sequence ID" value="KAG0150958.1"/>
    <property type="molecule type" value="Genomic_DNA"/>
</dbReference>
<comment type="subunit">
    <text evidence="2">Homotetramer.</text>
</comment>
<sequence>MSLPTRLLRPRLHPSHRAGFVADLSSHSLSRCRQPISISTRAQPILEQLSLLPPGSEPLPGLYDGAWKQGRGDLLTPTDPATGAPIGPTVSSPDSTQTDQVIAASRAAGKRWRAVPAPKRGEILKEINARLTEKKDALAGLITLEMGKIKPESLGEVEEAIQIFDYALGLSRMFGGKVISSERAGHVIQEIPNALGLVGVISAFNFPCAVYGWNFGLSFITGNSTLWKPSPTTPLTAIATTKIITNVLESHNLPGAIAALVCGGTSTGQAIVDDKRVDLVSFTGSERVGKQVGMQVQARFGKILLELGGNNALVVMPSASMDLALRATVFGAVGTAGQRCTTTRRLFLHDSIAPQFITSLRRSYSQLAARSGHGLDPGTLLCALHSPAAVKQHFTAIDACKAAGGKILYGGGAPSVQQGWFVEPTIIDWGTRLRRAEDVPEIVRTESFSPILHIGSFKTLEEAVSMTNSVDQALSSSLFSRNVEDVYHWTGPEGSRCGIVNVNAGTSGAEIGTGFGGNFHTGWGRESGGDAWKQYCRWSSCTINHSEKMPLAQGIDFS</sequence>